<dbReference type="InterPro" id="IPR046148">
    <property type="entry name" value="Septknot"/>
</dbReference>
<keyword evidence="3" id="KW-1185">Reference proteome</keyword>
<dbReference type="Pfam" id="PF19647">
    <property type="entry name" value="Septknot"/>
    <property type="match status" value="1"/>
</dbReference>
<name>A0A6J5EXP4_9BURK</name>
<reference evidence="2 3" key="1">
    <citation type="submission" date="2020-04" db="EMBL/GenBank/DDBJ databases">
        <authorList>
            <person name="De Canck E."/>
        </authorList>
    </citation>
    <scope>NUCLEOTIDE SEQUENCE [LARGE SCALE GENOMIC DNA]</scope>
    <source>
        <strain evidence="2 3">LMG 29542</strain>
    </source>
</reference>
<dbReference type="AlphaFoldDB" id="A0A6J5EXP4"/>
<evidence type="ECO:0000259" key="1">
    <source>
        <dbReference type="Pfam" id="PF19647"/>
    </source>
</evidence>
<accession>A0A6J5EXP4</accession>
<evidence type="ECO:0000313" key="2">
    <source>
        <dbReference type="EMBL" id="CAB3770181.1"/>
    </source>
</evidence>
<sequence>MARIYQAATLGEAQVRIALVRDRGRADLLACRVDSWGMAHGDTLWFITRNRHDATAIAYFCDEGLAQLKVCFVDARGEVGWRREHRMKGRLG</sequence>
<dbReference type="EMBL" id="CADIKH010000044">
    <property type="protein sequence ID" value="CAB3770181.1"/>
    <property type="molecule type" value="Genomic_DNA"/>
</dbReference>
<evidence type="ECO:0000313" key="3">
    <source>
        <dbReference type="Proteomes" id="UP000494363"/>
    </source>
</evidence>
<dbReference type="RefSeq" id="WP_175231487.1">
    <property type="nucleotide sequence ID" value="NZ_CADIKH010000044.1"/>
</dbReference>
<gene>
    <name evidence="2" type="ORF">LMG29542_06291</name>
</gene>
<dbReference type="Proteomes" id="UP000494363">
    <property type="component" value="Unassembled WGS sequence"/>
</dbReference>
<organism evidence="2 3">
    <name type="scientific">Paraburkholderia humisilvae</name>
    <dbReference type="NCBI Taxonomy" id="627669"/>
    <lineage>
        <taxon>Bacteria</taxon>
        <taxon>Pseudomonadati</taxon>
        <taxon>Pseudomonadota</taxon>
        <taxon>Betaproteobacteria</taxon>
        <taxon>Burkholderiales</taxon>
        <taxon>Burkholderiaceae</taxon>
        <taxon>Paraburkholderia</taxon>
    </lineage>
</organism>
<feature type="domain" description="7(1) septoil knot" evidence="1">
    <location>
        <begin position="1"/>
        <end position="82"/>
    </location>
</feature>
<protein>
    <recommendedName>
        <fullName evidence="1">7(1) septoil knot domain-containing protein</fullName>
    </recommendedName>
</protein>
<proteinExistence type="predicted"/>